<evidence type="ECO:0000313" key="3">
    <source>
        <dbReference type="Proteomes" id="UP000053328"/>
    </source>
</evidence>
<dbReference type="GeneID" id="27330397"/>
<name>A0A0D2C677_9EURO</name>
<accession>A0A0D2C677</accession>
<feature type="compositionally biased region" description="Basic and acidic residues" evidence="1">
    <location>
        <begin position="1"/>
        <end position="10"/>
    </location>
</feature>
<dbReference type="AlphaFoldDB" id="A0A0D2C677"/>
<dbReference type="HOGENOM" id="CLU_177929_0_0_1"/>
<evidence type="ECO:0000256" key="1">
    <source>
        <dbReference type="SAM" id="MobiDB-lite"/>
    </source>
</evidence>
<dbReference type="VEuPathDB" id="FungiDB:PV08_03314"/>
<evidence type="ECO:0000313" key="2">
    <source>
        <dbReference type="EMBL" id="KIW19024.1"/>
    </source>
</evidence>
<feature type="region of interest" description="Disordered" evidence="1">
    <location>
        <begin position="1"/>
        <end position="23"/>
    </location>
</feature>
<dbReference type="Proteomes" id="UP000053328">
    <property type="component" value="Unassembled WGS sequence"/>
</dbReference>
<dbReference type="EMBL" id="KN847493">
    <property type="protein sequence ID" value="KIW19024.1"/>
    <property type="molecule type" value="Genomic_DNA"/>
</dbReference>
<organism evidence="2 3">
    <name type="scientific">Exophiala spinifera</name>
    <dbReference type="NCBI Taxonomy" id="91928"/>
    <lineage>
        <taxon>Eukaryota</taxon>
        <taxon>Fungi</taxon>
        <taxon>Dikarya</taxon>
        <taxon>Ascomycota</taxon>
        <taxon>Pezizomycotina</taxon>
        <taxon>Eurotiomycetes</taxon>
        <taxon>Chaetothyriomycetidae</taxon>
        <taxon>Chaetothyriales</taxon>
        <taxon>Herpotrichiellaceae</taxon>
        <taxon>Exophiala</taxon>
    </lineage>
</organism>
<gene>
    <name evidence="2" type="ORF">PV08_03314</name>
</gene>
<protein>
    <submittedName>
        <fullName evidence="2">Uncharacterized protein</fullName>
    </submittedName>
</protein>
<keyword evidence="3" id="KW-1185">Reference proteome</keyword>
<dbReference type="OrthoDB" id="4120131at2759"/>
<reference evidence="2 3" key="1">
    <citation type="submission" date="2015-01" db="EMBL/GenBank/DDBJ databases">
        <title>The Genome Sequence of Exophiala spinifera CBS89968.</title>
        <authorList>
            <consortium name="The Broad Institute Genomics Platform"/>
            <person name="Cuomo C."/>
            <person name="de Hoog S."/>
            <person name="Gorbushina A."/>
            <person name="Stielow B."/>
            <person name="Teixiera M."/>
            <person name="Abouelleil A."/>
            <person name="Chapman S.B."/>
            <person name="Priest M."/>
            <person name="Young S.K."/>
            <person name="Wortman J."/>
            <person name="Nusbaum C."/>
            <person name="Birren B."/>
        </authorList>
    </citation>
    <scope>NUCLEOTIDE SEQUENCE [LARGE SCALE GENOMIC DNA]</scope>
    <source>
        <strain evidence="2 3">CBS 89968</strain>
    </source>
</reference>
<proteinExistence type="predicted"/>
<sequence>MATAQSREKLQGPLKRFQGSSQAAEANHAISTIRFALQQDDQRVTVFDSSIPPEPFLDSVELENLKKRQQKAEEMSSRSSV</sequence>
<dbReference type="RefSeq" id="XP_016239240.1">
    <property type="nucleotide sequence ID" value="XM_016377670.1"/>
</dbReference>